<dbReference type="EMBL" id="LSSL01000602">
    <property type="protein sequence ID" value="OLY84144.1"/>
    <property type="molecule type" value="Genomic_DNA"/>
</dbReference>
<keyword evidence="2" id="KW-1185">Reference proteome</keyword>
<reference evidence="1 2" key="1">
    <citation type="journal article" date="2016" name="Mol. Biol. Evol.">
        <title>Genome-Wide Survey of Gut Fungi (Harpellales) Reveals the First Horizontally Transferred Ubiquitin Gene from a Mosquito Host.</title>
        <authorList>
            <person name="Wang Y."/>
            <person name="White M.M."/>
            <person name="Kvist S."/>
            <person name="Moncalvo J.M."/>
        </authorList>
    </citation>
    <scope>NUCLEOTIDE SEQUENCE [LARGE SCALE GENOMIC DNA]</scope>
    <source>
        <strain evidence="1 2">ALG-7-W6</strain>
    </source>
</reference>
<proteinExistence type="predicted"/>
<name>A0A1R0H511_9FUNG</name>
<accession>A0A1R0H511</accession>
<evidence type="ECO:0000313" key="1">
    <source>
        <dbReference type="EMBL" id="OLY84144.1"/>
    </source>
</evidence>
<organism evidence="1 2">
    <name type="scientific">Smittium mucronatum</name>
    <dbReference type="NCBI Taxonomy" id="133383"/>
    <lineage>
        <taxon>Eukaryota</taxon>
        <taxon>Fungi</taxon>
        <taxon>Fungi incertae sedis</taxon>
        <taxon>Zoopagomycota</taxon>
        <taxon>Kickxellomycotina</taxon>
        <taxon>Harpellomycetes</taxon>
        <taxon>Harpellales</taxon>
        <taxon>Legeriomycetaceae</taxon>
        <taxon>Smittium</taxon>
    </lineage>
</organism>
<dbReference type="AlphaFoldDB" id="A0A1R0H511"/>
<comment type="caution">
    <text evidence="1">The sequence shown here is derived from an EMBL/GenBank/DDBJ whole genome shotgun (WGS) entry which is preliminary data.</text>
</comment>
<protein>
    <submittedName>
        <fullName evidence="1">Uncharacterized protein</fullName>
    </submittedName>
</protein>
<gene>
    <name evidence="1" type="ORF">AYI68_g1699</name>
</gene>
<sequence length="104" mass="11788">MSSERSEAAPTSNFDVYEDVKLSDEERITRVIYLRGVDARNLCILMALIFFNHCFQKSASLGPIQLKTLESAGATDYVISALYTLSFGMKFFYKNKHSIFSSKI</sequence>
<evidence type="ECO:0000313" key="2">
    <source>
        <dbReference type="Proteomes" id="UP000187455"/>
    </source>
</evidence>
<dbReference type="Proteomes" id="UP000187455">
    <property type="component" value="Unassembled WGS sequence"/>
</dbReference>